<feature type="compositionally biased region" description="Polar residues" evidence="1">
    <location>
        <begin position="113"/>
        <end position="124"/>
    </location>
</feature>
<dbReference type="GeneID" id="26909660"/>
<dbReference type="AlphaFoldDB" id="A0A0N0VCX4"/>
<gene>
    <name evidence="2" type="ORF">ABB37_09377</name>
</gene>
<reference evidence="2 3" key="1">
    <citation type="submission" date="2015-07" db="EMBL/GenBank/DDBJ databases">
        <title>High-quality genome of monoxenous trypanosomatid Leptomonas pyrrhocoris.</title>
        <authorList>
            <person name="Flegontov P."/>
            <person name="Butenko A."/>
            <person name="Firsov S."/>
            <person name="Vlcek C."/>
            <person name="Logacheva M.D."/>
            <person name="Field M."/>
            <person name="Filatov D."/>
            <person name="Flegontova O."/>
            <person name="Gerasimov E."/>
            <person name="Jackson A.P."/>
            <person name="Kelly S."/>
            <person name="Opperdoes F."/>
            <person name="O'Reilly A."/>
            <person name="Votypka J."/>
            <person name="Yurchenko V."/>
            <person name="Lukes J."/>
        </authorList>
    </citation>
    <scope>NUCLEOTIDE SEQUENCE [LARGE SCALE GENOMIC DNA]</scope>
    <source>
        <strain evidence="2">H10</strain>
    </source>
</reference>
<protein>
    <submittedName>
        <fullName evidence="2">Uncharacterized protein</fullName>
    </submittedName>
</protein>
<name>A0A0N0VCX4_LEPPY</name>
<accession>A0A0N0VCX4</accession>
<evidence type="ECO:0000313" key="2">
    <source>
        <dbReference type="EMBL" id="KPA74078.1"/>
    </source>
</evidence>
<feature type="region of interest" description="Disordered" evidence="1">
    <location>
        <begin position="106"/>
        <end position="133"/>
    </location>
</feature>
<dbReference type="VEuPathDB" id="TriTrypDB:LpyrH10_31_0310"/>
<evidence type="ECO:0000313" key="3">
    <source>
        <dbReference type="Proteomes" id="UP000037923"/>
    </source>
</evidence>
<dbReference type="Proteomes" id="UP000037923">
    <property type="component" value="Unassembled WGS sequence"/>
</dbReference>
<sequence length="133" mass="15215">MFNTAFLAASKKHLRLKCSGCSRLLPSEHFPHKSGPLNTLVCVDCKEMCFGCGLRQPRSNFSDPDSSTCDRCMAKQQVARENVYFRFPVLKYRSCPFSVDETREELRREEQAKSPSSHGATKNWNYALGQPRY</sequence>
<keyword evidence="3" id="KW-1185">Reference proteome</keyword>
<dbReference type="OrthoDB" id="269117at2759"/>
<dbReference type="OMA" id="CKEMCFG"/>
<evidence type="ECO:0000256" key="1">
    <source>
        <dbReference type="SAM" id="MobiDB-lite"/>
    </source>
</evidence>
<comment type="caution">
    <text evidence="2">The sequence shown here is derived from an EMBL/GenBank/DDBJ whole genome shotgun (WGS) entry which is preliminary data.</text>
</comment>
<proteinExistence type="predicted"/>
<dbReference type="EMBL" id="LGTL01000031">
    <property type="protein sequence ID" value="KPA74078.1"/>
    <property type="molecule type" value="Genomic_DNA"/>
</dbReference>
<organism evidence="2 3">
    <name type="scientific">Leptomonas pyrrhocoris</name>
    <name type="common">Firebug parasite</name>
    <dbReference type="NCBI Taxonomy" id="157538"/>
    <lineage>
        <taxon>Eukaryota</taxon>
        <taxon>Discoba</taxon>
        <taxon>Euglenozoa</taxon>
        <taxon>Kinetoplastea</taxon>
        <taxon>Metakinetoplastina</taxon>
        <taxon>Trypanosomatida</taxon>
        <taxon>Trypanosomatidae</taxon>
        <taxon>Leishmaniinae</taxon>
        <taxon>Leptomonas</taxon>
    </lineage>
</organism>
<dbReference type="RefSeq" id="XP_015652517.1">
    <property type="nucleotide sequence ID" value="XM_015808804.1"/>
</dbReference>